<dbReference type="PANTHER" id="PTHR10622">
    <property type="entry name" value="HET DOMAIN-CONTAINING PROTEIN"/>
    <property type="match status" value="1"/>
</dbReference>
<comment type="caution">
    <text evidence="3">The sequence shown here is derived from an EMBL/GenBank/DDBJ whole genome shotgun (WGS) entry which is preliminary data.</text>
</comment>
<protein>
    <recommendedName>
        <fullName evidence="5">Heterokaryon incompatibility domain-containing protein</fullName>
    </recommendedName>
</protein>
<gene>
    <name evidence="3" type="ORF">NPX13_g1985</name>
</gene>
<evidence type="ECO:0000259" key="1">
    <source>
        <dbReference type="Pfam" id="PF06985"/>
    </source>
</evidence>
<proteinExistence type="predicted"/>
<sequence length="559" mass="63766">MWLIDTSTLQLKSVTEADKGSYAVLSHTWGDDEVTFEQFRTSQIAPENARQNVRFSKIIKTCELAAQHGLSYAWIDTCCIDKSSSAELSEAINSMFRYYENAAFCIAFISDLPGSSDCTTLNQQFASRFPQCRWLTRGWTLQEMIAPPRVLFYDSTWAFRGSKNDWKSLLSKETGVNEAILDNSMELRLIPVAQRMCWASKRRTTRVEDTAYCLMGIFDVNMPLIYGEGKKAFTRLQEEIAKQSYDLSLFAWQQVGTAQNYRGILASSPEEFFKCGGLKHRIRSAIFPTEFTLTNRGLRTEGAALANVPTATHDLIWNLGFSYRDGWPINTSQGWIGIYLAKTQNGFVRARPSELFEAGFERRIRCPPRLIHVRKMVDLAESCEVDKRFERAIKVELHQSLESPQSVTLKTPIPETLWVENEATFLHQGRGINAYIRGEVQISKLTFQDVIFACSTMDTPVCAIIDSHDHAWSEIDTFLTISNERADFVAADYLRAQVPHEELSSKAMKKIKIPGTESFMVISAELNEYTSDKVEMRFTWRINALLQQDVIEQDDEMVM</sequence>
<evidence type="ECO:0000313" key="3">
    <source>
        <dbReference type="EMBL" id="KAJ3578585.1"/>
    </source>
</evidence>
<reference evidence="3" key="1">
    <citation type="submission" date="2022-07" db="EMBL/GenBank/DDBJ databases">
        <title>Genome Sequence of Xylaria arbuscula.</title>
        <authorList>
            <person name="Buettner E."/>
        </authorList>
    </citation>
    <scope>NUCLEOTIDE SEQUENCE</scope>
    <source>
        <strain evidence="3">VT107</strain>
    </source>
</reference>
<evidence type="ECO:0008006" key="5">
    <source>
        <dbReference type="Google" id="ProtNLM"/>
    </source>
</evidence>
<dbReference type="Pfam" id="PF26640">
    <property type="entry name" value="DUF8212"/>
    <property type="match status" value="1"/>
</dbReference>
<keyword evidence="4" id="KW-1185">Reference proteome</keyword>
<name>A0A9W8NL10_9PEZI</name>
<evidence type="ECO:0000259" key="2">
    <source>
        <dbReference type="Pfam" id="PF26640"/>
    </source>
</evidence>
<accession>A0A9W8NL10</accession>
<feature type="domain" description="Heterokaryon incompatibility" evidence="1">
    <location>
        <begin position="22"/>
        <end position="111"/>
    </location>
</feature>
<dbReference type="InterPro" id="IPR010730">
    <property type="entry name" value="HET"/>
</dbReference>
<dbReference type="Proteomes" id="UP001148614">
    <property type="component" value="Unassembled WGS sequence"/>
</dbReference>
<dbReference type="VEuPathDB" id="FungiDB:F4678DRAFT_452351"/>
<dbReference type="AlphaFoldDB" id="A0A9W8NL10"/>
<feature type="domain" description="DUF8212" evidence="2">
    <location>
        <begin position="231"/>
        <end position="259"/>
    </location>
</feature>
<evidence type="ECO:0000313" key="4">
    <source>
        <dbReference type="Proteomes" id="UP001148614"/>
    </source>
</evidence>
<dbReference type="EMBL" id="JANPWZ010000195">
    <property type="protein sequence ID" value="KAJ3578585.1"/>
    <property type="molecule type" value="Genomic_DNA"/>
</dbReference>
<organism evidence="3 4">
    <name type="scientific">Xylaria arbuscula</name>
    <dbReference type="NCBI Taxonomy" id="114810"/>
    <lineage>
        <taxon>Eukaryota</taxon>
        <taxon>Fungi</taxon>
        <taxon>Dikarya</taxon>
        <taxon>Ascomycota</taxon>
        <taxon>Pezizomycotina</taxon>
        <taxon>Sordariomycetes</taxon>
        <taxon>Xylariomycetidae</taxon>
        <taxon>Xylariales</taxon>
        <taxon>Xylariaceae</taxon>
        <taxon>Xylaria</taxon>
    </lineage>
</organism>
<dbReference type="PANTHER" id="PTHR10622:SF12">
    <property type="entry name" value="HET DOMAIN-CONTAINING PROTEIN"/>
    <property type="match status" value="1"/>
</dbReference>
<dbReference type="Pfam" id="PF06985">
    <property type="entry name" value="HET"/>
    <property type="match status" value="1"/>
</dbReference>
<dbReference type="InterPro" id="IPR058525">
    <property type="entry name" value="DUF8212"/>
</dbReference>